<name>A0A6A6TCI4_9PLEO</name>
<gene>
    <name evidence="1" type="ORF">K491DRAFT_692161</name>
</gene>
<dbReference type="AlphaFoldDB" id="A0A6A6TCI4"/>
<sequence length="70" mass="7884">MRFDAACALSASTACMYLLALPDSDRLSSMRSGVLRRRPCRSTPFCRPLARLAQCTCVCHPEFVFINRSR</sequence>
<dbReference type="EMBL" id="MU004338">
    <property type="protein sequence ID" value="KAF2656314.1"/>
    <property type="molecule type" value="Genomic_DNA"/>
</dbReference>
<protein>
    <submittedName>
        <fullName evidence="1">Uncharacterized protein</fullName>
    </submittedName>
</protein>
<organism evidence="1 2">
    <name type="scientific">Lophiostoma macrostomum CBS 122681</name>
    <dbReference type="NCBI Taxonomy" id="1314788"/>
    <lineage>
        <taxon>Eukaryota</taxon>
        <taxon>Fungi</taxon>
        <taxon>Dikarya</taxon>
        <taxon>Ascomycota</taxon>
        <taxon>Pezizomycotina</taxon>
        <taxon>Dothideomycetes</taxon>
        <taxon>Pleosporomycetidae</taxon>
        <taxon>Pleosporales</taxon>
        <taxon>Lophiostomataceae</taxon>
        <taxon>Lophiostoma</taxon>
    </lineage>
</organism>
<accession>A0A6A6TCI4</accession>
<evidence type="ECO:0000313" key="1">
    <source>
        <dbReference type="EMBL" id="KAF2656314.1"/>
    </source>
</evidence>
<evidence type="ECO:0000313" key="2">
    <source>
        <dbReference type="Proteomes" id="UP000799324"/>
    </source>
</evidence>
<proteinExistence type="predicted"/>
<keyword evidence="2" id="KW-1185">Reference proteome</keyword>
<reference evidence="1" key="1">
    <citation type="journal article" date="2020" name="Stud. Mycol.">
        <title>101 Dothideomycetes genomes: a test case for predicting lifestyles and emergence of pathogens.</title>
        <authorList>
            <person name="Haridas S."/>
            <person name="Albert R."/>
            <person name="Binder M."/>
            <person name="Bloem J."/>
            <person name="Labutti K."/>
            <person name="Salamov A."/>
            <person name="Andreopoulos B."/>
            <person name="Baker S."/>
            <person name="Barry K."/>
            <person name="Bills G."/>
            <person name="Bluhm B."/>
            <person name="Cannon C."/>
            <person name="Castanera R."/>
            <person name="Culley D."/>
            <person name="Daum C."/>
            <person name="Ezra D."/>
            <person name="Gonzalez J."/>
            <person name="Henrissat B."/>
            <person name="Kuo A."/>
            <person name="Liang C."/>
            <person name="Lipzen A."/>
            <person name="Lutzoni F."/>
            <person name="Magnuson J."/>
            <person name="Mondo S."/>
            <person name="Nolan M."/>
            <person name="Ohm R."/>
            <person name="Pangilinan J."/>
            <person name="Park H.-J."/>
            <person name="Ramirez L."/>
            <person name="Alfaro M."/>
            <person name="Sun H."/>
            <person name="Tritt A."/>
            <person name="Yoshinaga Y."/>
            <person name="Zwiers L.-H."/>
            <person name="Turgeon B."/>
            <person name="Goodwin S."/>
            <person name="Spatafora J."/>
            <person name="Crous P."/>
            <person name="Grigoriev I."/>
        </authorList>
    </citation>
    <scope>NUCLEOTIDE SEQUENCE</scope>
    <source>
        <strain evidence="1">CBS 122681</strain>
    </source>
</reference>
<dbReference type="Proteomes" id="UP000799324">
    <property type="component" value="Unassembled WGS sequence"/>
</dbReference>
<dbReference type="PROSITE" id="PS51257">
    <property type="entry name" value="PROKAR_LIPOPROTEIN"/>
    <property type="match status" value="1"/>
</dbReference>